<gene>
    <name evidence="1" type="ORF">QAD02_021521</name>
</gene>
<sequence>MLDQGHYTNILRGINSWIRVDDTHLHHSTLFKSSRENSYIIFLQEQNIQHRLPTTRATEYWRGTHVPEKQNIQHQLPLAKVPEPFTSTRADNSRGNSLTSLNDLNPLQCTNNPLATSPILIGNTGRTERIASSKMIHVIESPPCQPGKTMPSTTTHMETLTNTQLHKASAMKTFNKGHQNMKRNDGYIHINPIQCKPILPTPSFRSVMKKAIVADACDPIPRHTRVNDIHTSAKNIADSKTQPGGNRLRKYTLQNFFYPETTTRLENENQSIAKVANSDPVGCQGSHATRTPTKPSNIHVSSVKRKRENSSDHVSFLRKCHYPQNTAGTENQTRPTLRIDHFTFTTEQSSGALDPSTMRRILHVNPVKRRRGNIPDHADLKYCFSTSARSSQNIFFEKTRIATPRTTIMSIHPLDSHNLESSSSNIDIDTVAAKKRKHVHTNARDVTHNVSRASFPTDGSTSQTLETQIDAGRKPSAIQDASRIKTFMDNRRSLELKKIRRRRHYQKNREKIIEQKKIYNKLKKQKIPEKTPKTDSLGGVGEFTESQSVELAIDILKEDILTIGETHLPIINRQESANLTVRSTILIPQ</sequence>
<evidence type="ECO:0000313" key="2">
    <source>
        <dbReference type="Proteomes" id="UP001239111"/>
    </source>
</evidence>
<accession>A0ACC2PRI6</accession>
<organism evidence="1 2">
    <name type="scientific">Eretmocerus hayati</name>
    <dbReference type="NCBI Taxonomy" id="131215"/>
    <lineage>
        <taxon>Eukaryota</taxon>
        <taxon>Metazoa</taxon>
        <taxon>Ecdysozoa</taxon>
        <taxon>Arthropoda</taxon>
        <taxon>Hexapoda</taxon>
        <taxon>Insecta</taxon>
        <taxon>Pterygota</taxon>
        <taxon>Neoptera</taxon>
        <taxon>Endopterygota</taxon>
        <taxon>Hymenoptera</taxon>
        <taxon>Apocrita</taxon>
        <taxon>Proctotrupomorpha</taxon>
        <taxon>Chalcidoidea</taxon>
        <taxon>Aphelinidae</taxon>
        <taxon>Aphelininae</taxon>
        <taxon>Eretmocerus</taxon>
    </lineage>
</organism>
<dbReference type="Proteomes" id="UP001239111">
    <property type="component" value="Chromosome 1"/>
</dbReference>
<reference evidence="1" key="1">
    <citation type="submission" date="2023-04" db="EMBL/GenBank/DDBJ databases">
        <title>A chromosome-level genome assembly of the parasitoid wasp Eretmocerus hayati.</title>
        <authorList>
            <person name="Zhong Y."/>
            <person name="Liu S."/>
            <person name="Liu Y."/>
        </authorList>
    </citation>
    <scope>NUCLEOTIDE SEQUENCE</scope>
    <source>
        <strain evidence="1">ZJU_SS_LIU_2023</strain>
    </source>
</reference>
<keyword evidence="2" id="KW-1185">Reference proteome</keyword>
<name>A0ACC2PRI6_9HYME</name>
<dbReference type="EMBL" id="CM056741">
    <property type="protein sequence ID" value="KAJ8685728.1"/>
    <property type="molecule type" value="Genomic_DNA"/>
</dbReference>
<comment type="caution">
    <text evidence="1">The sequence shown here is derived from an EMBL/GenBank/DDBJ whole genome shotgun (WGS) entry which is preliminary data.</text>
</comment>
<evidence type="ECO:0000313" key="1">
    <source>
        <dbReference type="EMBL" id="KAJ8685728.1"/>
    </source>
</evidence>
<proteinExistence type="predicted"/>
<protein>
    <submittedName>
        <fullName evidence="1">Uncharacterized protein</fullName>
    </submittedName>
</protein>